<dbReference type="GO" id="GO:0016788">
    <property type="term" value="F:hydrolase activity, acting on ester bonds"/>
    <property type="evidence" value="ECO:0007669"/>
    <property type="project" value="InterPro"/>
</dbReference>
<evidence type="ECO:0000256" key="3">
    <source>
        <dbReference type="ARBA" id="ARBA00022963"/>
    </source>
</evidence>
<dbReference type="SUPFAM" id="SSF52266">
    <property type="entry name" value="SGNH hydrolase"/>
    <property type="match status" value="1"/>
</dbReference>
<dbReference type="Proteomes" id="UP001055439">
    <property type="component" value="Chromosome 8"/>
</dbReference>
<dbReference type="InterPro" id="IPR036514">
    <property type="entry name" value="SGNH_hydro_sf"/>
</dbReference>
<dbReference type="OrthoDB" id="1600564at2759"/>
<protein>
    <submittedName>
        <fullName evidence="5">GDSL-like Lipase/Acylhydrolase</fullName>
    </submittedName>
</protein>
<dbReference type="EMBL" id="CP097510">
    <property type="protein sequence ID" value="URE39344.1"/>
    <property type="molecule type" value="Genomic_DNA"/>
</dbReference>
<keyword evidence="3" id="KW-0443">Lipid metabolism</keyword>
<evidence type="ECO:0000256" key="1">
    <source>
        <dbReference type="ARBA" id="ARBA00008668"/>
    </source>
</evidence>
<dbReference type="Gene3D" id="3.40.50.1110">
    <property type="entry name" value="SGNH hydrolase"/>
    <property type="match status" value="1"/>
</dbReference>
<dbReference type="GO" id="GO:0016042">
    <property type="term" value="P:lipid catabolic process"/>
    <property type="evidence" value="ECO:0007669"/>
    <property type="project" value="UniProtKB-KW"/>
</dbReference>
<keyword evidence="2" id="KW-0378">Hydrolase</keyword>
<dbReference type="Pfam" id="PF00657">
    <property type="entry name" value="Lipase_GDSL"/>
    <property type="match status" value="1"/>
</dbReference>
<dbReference type="PANTHER" id="PTHR45648:SF1">
    <property type="entry name" value="GDSL ESTERASE_LIPASE"/>
    <property type="match status" value="1"/>
</dbReference>
<reference evidence="5" key="1">
    <citation type="submission" date="2022-05" db="EMBL/GenBank/DDBJ databases">
        <title>The Musa troglodytarum L. genome provides insights into the mechanism of non-climacteric behaviour and enrichment of carotenoids.</title>
        <authorList>
            <person name="Wang J."/>
        </authorList>
    </citation>
    <scope>NUCLEOTIDE SEQUENCE</scope>
    <source>
        <tissue evidence="5">Leaf</tissue>
    </source>
</reference>
<dbReference type="InterPro" id="IPR001087">
    <property type="entry name" value="GDSL"/>
</dbReference>
<organism evidence="5 6">
    <name type="scientific">Musa troglodytarum</name>
    <name type="common">fe'i banana</name>
    <dbReference type="NCBI Taxonomy" id="320322"/>
    <lineage>
        <taxon>Eukaryota</taxon>
        <taxon>Viridiplantae</taxon>
        <taxon>Streptophyta</taxon>
        <taxon>Embryophyta</taxon>
        <taxon>Tracheophyta</taxon>
        <taxon>Spermatophyta</taxon>
        <taxon>Magnoliopsida</taxon>
        <taxon>Liliopsida</taxon>
        <taxon>Zingiberales</taxon>
        <taxon>Musaceae</taxon>
        <taxon>Musa</taxon>
    </lineage>
</organism>
<evidence type="ECO:0000313" key="6">
    <source>
        <dbReference type="Proteomes" id="UP001055439"/>
    </source>
</evidence>
<feature type="chain" id="PRO_5039657019" evidence="4">
    <location>
        <begin position="22"/>
        <end position="348"/>
    </location>
</feature>
<dbReference type="AlphaFoldDB" id="A0A9E7HRS5"/>
<gene>
    <name evidence="5" type="ORF">MUK42_17912</name>
</gene>
<sequence length="348" mass="37951">MGMDLGLVVAVLCAMAAACEGDEAVGASFVFGDSLVDAGNNNYLPSLSKADLRPNGIDFAASGGQPTGRFTNGRTIADIIGELLGQKSYALPFLAPNTTGSVILNGVNRLGMDVQIDYFNITRRQLDGLLGKAKAKQFLWKKAIFSITIGSNDFLNNYLLPFFSAGERLIDTPDGFVNDLITSLRSQLIRLYSLDARKIVVSNVGPVGCIPYQKTINRIKENECVSLPNLLAVRYNAQLRDLLAELNGNLPGARFVLANVYDLVMELVTNYRSYGFKTASYACCGNGGQYQGIIPCGPMSSMCEDRAGYVFWDPYHPSEAANLFLAKYIVDGDSKYVSPMNLRRLLRL</sequence>
<feature type="signal peptide" evidence="4">
    <location>
        <begin position="1"/>
        <end position="21"/>
    </location>
</feature>
<dbReference type="InterPro" id="IPR051058">
    <property type="entry name" value="GDSL_Est/Lipase"/>
</dbReference>
<evidence type="ECO:0000256" key="2">
    <source>
        <dbReference type="ARBA" id="ARBA00022801"/>
    </source>
</evidence>
<accession>A0A9E7HRS5</accession>
<dbReference type="PANTHER" id="PTHR45648">
    <property type="entry name" value="GDSL LIPASE/ACYLHYDROLASE FAMILY PROTEIN (AFU_ORTHOLOGUE AFUA_4G14700)"/>
    <property type="match status" value="1"/>
</dbReference>
<proteinExistence type="inferred from homology"/>
<comment type="similarity">
    <text evidence="1">Belongs to the 'GDSL' lipolytic enzyme family.</text>
</comment>
<name>A0A9E7HRS5_9LILI</name>
<keyword evidence="4" id="KW-0732">Signal</keyword>
<keyword evidence="6" id="KW-1185">Reference proteome</keyword>
<keyword evidence="3" id="KW-0442">Lipid degradation</keyword>
<evidence type="ECO:0000256" key="4">
    <source>
        <dbReference type="SAM" id="SignalP"/>
    </source>
</evidence>
<evidence type="ECO:0000313" key="5">
    <source>
        <dbReference type="EMBL" id="URE39344.1"/>
    </source>
</evidence>
<dbReference type="InterPro" id="IPR035669">
    <property type="entry name" value="SGNH_plant_lipase-like"/>
</dbReference>
<dbReference type="CDD" id="cd01837">
    <property type="entry name" value="SGNH_plant_lipase_like"/>
    <property type="match status" value="1"/>
</dbReference>